<accession>U2KTG0</accession>
<gene>
    <name evidence="2" type="ORF">HMPREF9145_0387</name>
</gene>
<sequence length="47" mass="5483">MNQITPRNQSKHKTKSIKSQGKMNEMRKHDKRLQKGICDEGQNDLCV</sequence>
<dbReference type="EMBL" id="AWGW01000007">
    <property type="protein sequence ID" value="ERK01767.1"/>
    <property type="molecule type" value="Genomic_DNA"/>
</dbReference>
<reference evidence="2 3" key="1">
    <citation type="submission" date="2013-08" db="EMBL/GenBank/DDBJ databases">
        <authorList>
            <person name="Durkin A.S."/>
            <person name="Haft D.R."/>
            <person name="McCorrison J."/>
            <person name="Torralba M."/>
            <person name="Gillis M."/>
            <person name="Haft D.H."/>
            <person name="Methe B."/>
            <person name="Sutton G."/>
            <person name="Nelson K.E."/>
        </authorList>
    </citation>
    <scope>NUCLEOTIDE SEQUENCE [LARGE SCALE GENOMIC DNA]</scope>
    <source>
        <strain evidence="2 3">F0493</strain>
    </source>
</reference>
<dbReference type="PATRIC" id="fig|1395125.3.peg.994"/>
<evidence type="ECO:0000256" key="1">
    <source>
        <dbReference type="SAM" id="MobiDB-lite"/>
    </source>
</evidence>
<evidence type="ECO:0000313" key="2">
    <source>
        <dbReference type="EMBL" id="ERK01767.1"/>
    </source>
</evidence>
<name>U2KTG0_9BACT</name>
<evidence type="ECO:0000313" key="3">
    <source>
        <dbReference type="Proteomes" id="UP000017023"/>
    </source>
</evidence>
<organism evidence="2 3">
    <name type="scientific">Segatella salivae F0493</name>
    <dbReference type="NCBI Taxonomy" id="1395125"/>
    <lineage>
        <taxon>Bacteria</taxon>
        <taxon>Pseudomonadati</taxon>
        <taxon>Bacteroidota</taxon>
        <taxon>Bacteroidia</taxon>
        <taxon>Bacteroidales</taxon>
        <taxon>Prevotellaceae</taxon>
        <taxon>Segatella</taxon>
    </lineage>
</organism>
<dbReference type="Proteomes" id="UP000017023">
    <property type="component" value="Unassembled WGS sequence"/>
</dbReference>
<comment type="caution">
    <text evidence="2">The sequence shown here is derived from an EMBL/GenBank/DDBJ whole genome shotgun (WGS) entry which is preliminary data.</text>
</comment>
<feature type="region of interest" description="Disordered" evidence="1">
    <location>
        <begin position="1"/>
        <end position="47"/>
    </location>
</feature>
<protein>
    <submittedName>
        <fullName evidence="2">Uncharacterized protein</fullName>
    </submittedName>
</protein>
<proteinExistence type="predicted"/>
<dbReference type="AlphaFoldDB" id="U2KTG0"/>